<accession>A0A7C8MNP5</accession>
<organism evidence="1 2">
    <name type="scientific">Massariosphaeria phaeospora</name>
    <dbReference type="NCBI Taxonomy" id="100035"/>
    <lineage>
        <taxon>Eukaryota</taxon>
        <taxon>Fungi</taxon>
        <taxon>Dikarya</taxon>
        <taxon>Ascomycota</taxon>
        <taxon>Pezizomycotina</taxon>
        <taxon>Dothideomycetes</taxon>
        <taxon>Pleosporomycetidae</taxon>
        <taxon>Pleosporales</taxon>
        <taxon>Pleosporales incertae sedis</taxon>
        <taxon>Massariosphaeria</taxon>
    </lineage>
</organism>
<dbReference type="EMBL" id="JAADJZ010000001">
    <property type="protein sequence ID" value="KAF2877822.1"/>
    <property type="molecule type" value="Genomic_DNA"/>
</dbReference>
<name>A0A7C8MNP5_9PLEO</name>
<proteinExistence type="predicted"/>
<gene>
    <name evidence="1" type="ORF">BDV95DRAFT_613513</name>
</gene>
<protein>
    <submittedName>
        <fullName evidence="1">Uncharacterized protein</fullName>
    </submittedName>
</protein>
<reference evidence="1 2" key="1">
    <citation type="submission" date="2020-01" db="EMBL/GenBank/DDBJ databases">
        <authorList>
            <consortium name="DOE Joint Genome Institute"/>
            <person name="Haridas S."/>
            <person name="Albert R."/>
            <person name="Binder M."/>
            <person name="Bloem J."/>
            <person name="Labutti K."/>
            <person name="Salamov A."/>
            <person name="Andreopoulos B."/>
            <person name="Baker S.E."/>
            <person name="Barry K."/>
            <person name="Bills G."/>
            <person name="Bluhm B.H."/>
            <person name="Cannon C."/>
            <person name="Castanera R."/>
            <person name="Culley D.E."/>
            <person name="Daum C."/>
            <person name="Ezra D."/>
            <person name="Gonzalez J.B."/>
            <person name="Henrissat B."/>
            <person name="Kuo A."/>
            <person name="Liang C."/>
            <person name="Lipzen A."/>
            <person name="Lutzoni F."/>
            <person name="Magnuson J."/>
            <person name="Mondo S."/>
            <person name="Nolan M."/>
            <person name="Ohm R."/>
            <person name="Pangilinan J."/>
            <person name="Park H.-J.H."/>
            <person name="Ramirez L."/>
            <person name="Alfaro M."/>
            <person name="Sun H."/>
            <person name="Tritt A."/>
            <person name="Yoshinaga Y."/>
            <person name="Zwiers L.-H.L."/>
            <person name="Turgeon B.G."/>
            <person name="Goodwin S.B."/>
            <person name="Spatafora J.W."/>
            <person name="Crous P.W."/>
            <person name="Grigoriev I.V."/>
        </authorList>
    </citation>
    <scope>NUCLEOTIDE SEQUENCE [LARGE SCALE GENOMIC DNA]</scope>
    <source>
        <strain evidence="1 2">CBS 611.86</strain>
    </source>
</reference>
<dbReference type="AlphaFoldDB" id="A0A7C8MNP5"/>
<comment type="caution">
    <text evidence="1">The sequence shown here is derived from an EMBL/GenBank/DDBJ whole genome shotgun (WGS) entry which is preliminary data.</text>
</comment>
<dbReference type="OrthoDB" id="3799620at2759"/>
<sequence length="285" mass="32400">MPAKRGKAATAKKHPLATTQSSPFFVLPRELRDMVYHEIWRTTTPIYVEFNGISFVVEYDASEATSATGATSRKPAQTSQFLWILSNKQLAQEAMAQFERDSTWTVVDLGDYEPTAPTKRPQFTAERPSLTPWRAKALKVPRSIVMDQMIQLGNRLRNVQDSMIFSNWCIDFLMRLGPCNTNGSTLRSLELKIRILAAYELPTNPNNRFSTDIQRLTALAVPNLSSVKLTFTILRKYLTQYDNWVKFKEEVSRIGGELVGGNHTEVLSTVLTGDPLQYTWKFERA</sequence>
<dbReference type="Proteomes" id="UP000481861">
    <property type="component" value="Unassembled WGS sequence"/>
</dbReference>
<evidence type="ECO:0000313" key="1">
    <source>
        <dbReference type="EMBL" id="KAF2877822.1"/>
    </source>
</evidence>
<keyword evidence="2" id="KW-1185">Reference proteome</keyword>
<evidence type="ECO:0000313" key="2">
    <source>
        <dbReference type="Proteomes" id="UP000481861"/>
    </source>
</evidence>